<dbReference type="PROSITE" id="PS50082">
    <property type="entry name" value="WD_REPEATS_2"/>
    <property type="match status" value="1"/>
</dbReference>
<proteinExistence type="predicted"/>
<dbReference type="Proteomes" id="UP001151752">
    <property type="component" value="Chromosome 9"/>
</dbReference>
<dbReference type="InterPro" id="IPR036322">
    <property type="entry name" value="WD40_repeat_dom_sf"/>
</dbReference>
<dbReference type="EMBL" id="JAPFFM010000014">
    <property type="protein sequence ID" value="KAJ6716990.1"/>
    <property type="molecule type" value="Genomic_DNA"/>
</dbReference>
<protein>
    <submittedName>
        <fullName evidence="4">WD REPEAT DOMAIN-CONTAINING FAMILY</fullName>
    </submittedName>
</protein>
<sequence>MMQKRRKTDLDQAVVNVWKRELGQLSTRNFAHRLAASEDLVLRLEIHKKLEKHDGCVNTLSFNAGGDVLVSGSDDLRVILWDWETGRVKLSFNSGHRNNVFQATFMPISDDRTIVTCAADGEIRQAQILEGGEVKTVLLGKHEDSRVHKLAIEPGNPHILYSCGEDGVVQHFDLRTRSATKLFTCRSVNDSRSYRPYVHQPYVHLNAIAIDRRNPNLFAVGGMDEFARLYDIRKYKWDGSSDFGQPADYFCPQHLIGNGDTGITGLSFSDQRENTAQVYKGHRNYETVKGVNFFGPRCEYVSSGSDCGRIFIWKKRSGKLIRVMEADRDVVNCTEPHPHTMALASSGIESDIKIWTPKGY</sequence>
<dbReference type="PROSITE" id="PS50294">
    <property type="entry name" value="WD_REPEATS_REGION"/>
    <property type="match status" value="1"/>
</dbReference>
<evidence type="ECO:0000313" key="4">
    <source>
        <dbReference type="EMBL" id="KAJ6716990.1"/>
    </source>
</evidence>
<organism evidence="4 5">
    <name type="scientific">Salix koriyanagi</name>
    <dbReference type="NCBI Taxonomy" id="2511006"/>
    <lineage>
        <taxon>Eukaryota</taxon>
        <taxon>Viridiplantae</taxon>
        <taxon>Streptophyta</taxon>
        <taxon>Embryophyta</taxon>
        <taxon>Tracheophyta</taxon>
        <taxon>Spermatophyta</taxon>
        <taxon>Magnoliopsida</taxon>
        <taxon>eudicotyledons</taxon>
        <taxon>Gunneridae</taxon>
        <taxon>Pentapetalae</taxon>
        <taxon>rosids</taxon>
        <taxon>fabids</taxon>
        <taxon>Malpighiales</taxon>
        <taxon>Salicaceae</taxon>
        <taxon>Saliceae</taxon>
        <taxon>Salix</taxon>
    </lineage>
</organism>
<dbReference type="InterPro" id="IPR045151">
    <property type="entry name" value="DCAF8"/>
</dbReference>
<evidence type="ECO:0000313" key="5">
    <source>
        <dbReference type="Proteomes" id="UP001151752"/>
    </source>
</evidence>
<name>A0A9Q0TSI6_9ROSI</name>
<dbReference type="SMART" id="SM00320">
    <property type="entry name" value="WD40"/>
    <property type="match status" value="6"/>
</dbReference>
<dbReference type="AlphaFoldDB" id="A0A9Q0TSI6"/>
<dbReference type="PANTHER" id="PTHR15574">
    <property type="entry name" value="WD REPEAT DOMAIN-CONTAINING FAMILY"/>
    <property type="match status" value="1"/>
</dbReference>
<keyword evidence="5" id="KW-1185">Reference proteome</keyword>
<accession>A0A9Q0TSI6</accession>
<evidence type="ECO:0000256" key="3">
    <source>
        <dbReference type="PROSITE-ProRule" id="PRU00221"/>
    </source>
</evidence>
<dbReference type="Gene3D" id="2.130.10.10">
    <property type="entry name" value="YVTN repeat-like/Quinoprotein amine dehydrogenase"/>
    <property type="match status" value="1"/>
</dbReference>
<feature type="repeat" description="WD" evidence="3">
    <location>
        <begin position="50"/>
        <end position="91"/>
    </location>
</feature>
<dbReference type="InterPro" id="IPR001680">
    <property type="entry name" value="WD40_rpt"/>
</dbReference>
<comment type="caution">
    <text evidence="4">The sequence shown here is derived from an EMBL/GenBank/DDBJ whole genome shotgun (WGS) entry which is preliminary data.</text>
</comment>
<reference evidence="4" key="2">
    <citation type="journal article" date="2023" name="Int. J. Mol. Sci.">
        <title>De Novo Assembly and Annotation of 11 Diverse Shrub Willow (Salix) Genomes Reveals Novel Gene Organization in Sex-Linked Regions.</title>
        <authorList>
            <person name="Hyden B."/>
            <person name="Feng K."/>
            <person name="Yates T.B."/>
            <person name="Jawdy S."/>
            <person name="Cereghino C."/>
            <person name="Smart L.B."/>
            <person name="Muchero W."/>
        </authorList>
    </citation>
    <scope>NUCLEOTIDE SEQUENCE</scope>
    <source>
        <tissue evidence="4">Shoot tip</tissue>
    </source>
</reference>
<dbReference type="InterPro" id="IPR015943">
    <property type="entry name" value="WD40/YVTN_repeat-like_dom_sf"/>
</dbReference>
<evidence type="ECO:0000256" key="1">
    <source>
        <dbReference type="ARBA" id="ARBA00022574"/>
    </source>
</evidence>
<evidence type="ECO:0000256" key="2">
    <source>
        <dbReference type="ARBA" id="ARBA00022737"/>
    </source>
</evidence>
<keyword evidence="1 3" id="KW-0853">WD repeat</keyword>
<keyword evidence="2" id="KW-0677">Repeat</keyword>
<gene>
    <name evidence="4" type="ORF">OIU74_009500</name>
</gene>
<dbReference type="Pfam" id="PF00400">
    <property type="entry name" value="WD40"/>
    <property type="match status" value="2"/>
</dbReference>
<reference evidence="4" key="1">
    <citation type="submission" date="2022-11" db="EMBL/GenBank/DDBJ databases">
        <authorList>
            <person name="Hyden B.L."/>
            <person name="Feng K."/>
            <person name="Yates T."/>
            <person name="Jawdy S."/>
            <person name="Smart L.B."/>
            <person name="Muchero W."/>
        </authorList>
    </citation>
    <scope>NUCLEOTIDE SEQUENCE</scope>
    <source>
        <tissue evidence="4">Shoot tip</tissue>
    </source>
</reference>
<dbReference type="SUPFAM" id="SSF50978">
    <property type="entry name" value="WD40 repeat-like"/>
    <property type="match status" value="1"/>
</dbReference>
<dbReference type="GO" id="GO:0080008">
    <property type="term" value="C:Cul4-RING E3 ubiquitin ligase complex"/>
    <property type="evidence" value="ECO:0007669"/>
    <property type="project" value="TreeGrafter"/>
</dbReference>
<dbReference type="GO" id="GO:0005737">
    <property type="term" value="C:cytoplasm"/>
    <property type="evidence" value="ECO:0007669"/>
    <property type="project" value="TreeGrafter"/>
</dbReference>
<dbReference type="PANTHER" id="PTHR15574:SF21">
    <property type="entry name" value="DDB1- AND CUL4-ASSOCIATED FACTOR 8"/>
    <property type="match status" value="1"/>
</dbReference>